<feature type="chain" id="PRO_5004626403" description="Multidrug transporter" evidence="2">
    <location>
        <begin position="28"/>
        <end position="107"/>
    </location>
</feature>
<sequence>MSVFSARRALIVVVAALGLGLANPAAAIDDYAEAGTPSAAAMGVDVLLVRPVSFAATAVGTGLFVVSLPFSLLGMNTADAADRLIKEPGKYTFVRPLGNFQASSPER</sequence>
<keyword evidence="1" id="KW-1133">Transmembrane helix</keyword>
<proteinExistence type="predicted"/>
<keyword evidence="4" id="KW-1185">Reference proteome</keyword>
<evidence type="ECO:0008006" key="5">
    <source>
        <dbReference type="Google" id="ProtNLM"/>
    </source>
</evidence>
<reference evidence="3 4" key="1">
    <citation type="journal article" date="2011" name="J. Bacteriol.">
        <title>Genome sequence of Salinisphaera shabanensis, a gammaproteobacterium from the harsh, variable environment of the brine-seawater interface of the Shaban Deep in the Red Sea.</title>
        <authorList>
            <person name="Antunes A."/>
            <person name="Alam I."/>
            <person name="Bajic V.B."/>
            <person name="Stingl U."/>
        </authorList>
    </citation>
    <scope>NUCLEOTIDE SEQUENCE [LARGE SCALE GENOMIC DNA]</scope>
    <source>
        <strain evidence="3 4">E1L3A</strain>
    </source>
</reference>
<dbReference type="EMBL" id="AFNV02000017">
    <property type="protein sequence ID" value="ERJ18579.1"/>
    <property type="molecule type" value="Genomic_DNA"/>
</dbReference>
<feature type="signal peptide" evidence="2">
    <location>
        <begin position="1"/>
        <end position="27"/>
    </location>
</feature>
<reference evidence="3 4" key="2">
    <citation type="journal article" date="2013" name="PLoS ONE">
        <title>INDIGO - INtegrated Data Warehouse of MIcrobial GenOmes with Examples from the Red Sea Extremophiles.</title>
        <authorList>
            <person name="Alam I."/>
            <person name="Antunes A."/>
            <person name="Kamau A.A."/>
            <person name="Ba Alawi W."/>
            <person name="Kalkatawi M."/>
            <person name="Stingl U."/>
            <person name="Bajic V.B."/>
        </authorList>
    </citation>
    <scope>NUCLEOTIDE SEQUENCE [LARGE SCALE GENOMIC DNA]</scope>
    <source>
        <strain evidence="3 4">E1L3A</strain>
    </source>
</reference>
<dbReference type="RefSeq" id="WP_006914928.1">
    <property type="nucleotide sequence ID" value="NZ_AFNV02000017.1"/>
</dbReference>
<evidence type="ECO:0000256" key="1">
    <source>
        <dbReference type="SAM" id="Phobius"/>
    </source>
</evidence>
<dbReference type="OrthoDB" id="332175at2"/>
<comment type="caution">
    <text evidence="3">The sequence shown here is derived from an EMBL/GenBank/DDBJ whole genome shotgun (WGS) entry which is preliminary data.</text>
</comment>
<name>U2FR83_9GAMM</name>
<keyword evidence="2" id="KW-0732">Signal</keyword>
<dbReference type="AlphaFoldDB" id="U2FR83"/>
<evidence type="ECO:0000313" key="3">
    <source>
        <dbReference type="EMBL" id="ERJ18579.1"/>
    </source>
</evidence>
<accession>U2FR83</accession>
<organism evidence="3 4">
    <name type="scientific">Salinisphaera shabanensis E1L3A</name>
    <dbReference type="NCBI Taxonomy" id="1033802"/>
    <lineage>
        <taxon>Bacteria</taxon>
        <taxon>Pseudomonadati</taxon>
        <taxon>Pseudomonadota</taxon>
        <taxon>Gammaproteobacteria</taxon>
        <taxon>Salinisphaerales</taxon>
        <taxon>Salinisphaeraceae</taxon>
        <taxon>Salinisphaera</taxon>
    </lineage>
</organism>
<dbReference type="eggNOG" id="ENOG503322E">
    <property type="taxonomic scope" value="Bacteria"/>
</dbReference>
<evidence type="ECO:0000256" key="2">
    <source>
        <dbReference type="SAM" id="SignalP"/>
    </source>
</evidence>
<dbReference type="Proteomes" id="UP000006242">
    <property type="component" value="Unassembled WGS sequence"/>
</dbReference>
<dbReference type="STRING" id="1033802.SSPSH_002493"/>
<gene>
    <name evidence="3" type="ORF">SSPSH_002493</name>
</gene>
<keyword evidence="1" id="KW-0812">Transmembrane</keyword>
<protein>
    <recommendedName>
        <fullName evidence="5">Multidrug transporter</fullName>
    </recommendedName>
</protein>
<evidence type="ECO:0000313" key="4">
    <source>
        <dbReference type="Proteomes" id="UP000006242"/>
    </source>
</evidence>
<feature type="transmembrane region" description="Helical" evidence="1">
    <location>
        <begin position="51"/>
        <end position="73"/>
    </location>
</feature>
<keyword evidence="1" id="KW-0472">Membrane</keyword>